<feature type="non-terminal residue" evidence="1">
    <location>
        <position position="1"/>
    </location>
</feature>
<comment type="caution">
    <text evidence="1">The sequence shown here is derived from an EMBL/GenBank/DDBJ whole genome shotgun (WGS) entry which is preliminary data.</text>
</comment>
<organism evidence="1">
    <name type="scientific">marine sediment metagenome</name>
    <dbReference type="NCBI Taxonomy" id="412755"/>
    <lineage>
        <taxon>unclassified sequences</taxon>
        <taxon>metagenomes</taxon>
        <taxon>ecological metagenomes</taxon>
    </lineage>
</organism>
<reference evidence="1" key="1">
    <citation type="journal article" date="2015" name="Nature">
        <title>Complex archaea that bridge the gap between prokaryotes and eukaryotes.</title>
        <authorList>
            <person name="Spang A."/>
            <person name="Saw J.H."/>
            <person name="Jorgensen S.L."/>
            <person name="Zaremba-Niedzwiedzka K."/>
            <person name="Martijn J."/>
            <person name="Lind A.E."/>
            <person name="van Eijk R."/>
            <person name="Schleper C."/>
            <person name="Guy L."/>
            <person name="Ettema T.J."/>
        </authorList>
    </citation>
    <scope>NUCLEOTIDE SEQUENCE</scope>
</reference>
<name>A0A0F8XAP1_9ZZZZ</name>
<dbReference type="AlphaFoldDB" id="A0A0F8XAP1"/>
<protein>
    <submittedName>
        <fullName evidence="1">Uncharacterized protein</fullName>
    </submittedName>
</protein>
<gene>
    <name evidence="1" type="ORF">LCGC14_2966210</name>
</gene>
<evidence type="ECO:0000313" key="1">
    <source>
        <dbReference type="EMBL" id="KKK66227.1"/>
    </source>
</evidence>
<dbReference type="EMBL" id="LAZR01060177">
    <property type="protein sequence ID" value="KKK66227.1"/>
    <property type="molecule type" value="Genomic_DNA"/>
</dbReference>
<sequence>LVSVNAQTIRCQVEALTAGINKERFVVLSQTQNILHHNSTVLTGGYGMRVEGTMDDGVSIGTAAYFQANITGQPPGGGVVIGTGMWTNINEAPGSSIFRNIDAGVYSGISLADVDIYGYYCDMSLGAGGAPARALQFGFNHSGHALTAFFRAENAGAIAYDTTDPTGGGGAADARIKFQIGDNFFYLATYDA</sequence>
<proteinExistence type="predicted"/>
<accession>A0A0F8XAP1</accession>